<organism evidence="2">
    <name type="scientific">Cyprideis torosa</name>
    <dbReference type="NCBI Taxonomy" id="163714"/>
    <lineage>
        <taxon>Eukaryota</taxon>
        <taxon>Metazoa</taxon>
        <taxon>Ecdysozoa</taxon>
        <taxon>Arthropoda</taxon>
        <taxon>Crustacea</taxon>
        <taxon>Oligostraca</taxon>
        <taxon>Ostracoda</taxon>
        <taxon>Podocopa</taxon>
        <taxon>Podocopida</taxon>
        <taxon>Cytherocopina</taxon>
        <taxon>Cytheroidea</taxon>
        <taxon>Cytherideidae</taxon>
        <taxon>Cyprideis</taxon>
    </lineage>
</organism>
<dbReference type="Pfam" id="PF04675">
    <property type="entry name" value="DNA_ligase_A_N"/>
    <property type="match status" value="1"/>
</dbReference>
<dbReference type="PANTHER" id="PTHR45997">
    <property type="entry name" value="DNA LIGASE 4"/>
    <property type="match status" value="1"/>
</dbReference>
<protein>
    <submittedName>
        <fullName evidence="2">Uncharacterized protein</fullName>
    </submittedName>
</protein>
<reference evidence="2" key="1">
    <citation type="submission" date="2020-11" db="EMBL/GenBank/DDBJ databases">
        <authorList>
            <person name="Tran Van P."/>
        </authorList>
    </citation>
    <scope>NUCLEOTIDE SEQUENCE</scope>
</reference>
<dbReference type="InterPro" id="IPR029710">
    <property type="entry name" value="LIG4"/>
</dbReference>
<evidence type="ECO:0000256" key="1">
    <source>
        <dbReference type="ARBA" id="ARBA00022598"/>
    </source>
</evidence>
<dbReference type="GO" id="GO:0003677">
    <property type="term" value="F:DNA binding"/>
    <property type="evidence" value="ECO:0007669"/>
    <property type="project" value="InterPro"/>
</dbReference>
<accession>A0A7R8W7G8</accession>
<dbReference type="InterPro" id="IPR012308">
    <property type="entry name" value="DNA_ligase_ATP-dep_N"/>
</dbReference>
<dbReference type="OrthoDB" id="151490at2759"/>
<dbReference type="InterPro" id="IPR036599">
    <property type="entry name" value="DNA_ligase_N_sf"/>
</dbReference>
<proteinExistence type="predicted"/>
<dbReference type="GO" id="GO:0003910">
    <property type="term" value="F:DNA ligase (ATP) activity"/>
    <property type="evidence" value="ECO:0007669"/>
    <property type="project" value="InterPro"/>
</dbReference>
<dbReference type="EMBL" id="OB660808">
    <property type="protein sequence ID" value="CAD7226350.1"/>
    <property type="molecule type" value="Genomic_DNA"/>
</dbReference>
<dbReference type="GO" id="GO:0032807">
    <property type="term" value="C:DNA ligase IV complex"/>
    <property type="evidence" value="ECO:0007669"/>
    <property type="project" value="TreeGrafter"/>
</dbReference>
<gene>
    <name evidence="2" type="ORF">CTOB1V02_LOCUS4270</name>
</gene>
<dbReference type="GO" id="GO:0006303">
    <property type="term" value="P:double-strand break repair via nonhomologous end joining"/>
    <property type="evidence" value="ECO:0007669"/>
    <property type="project" value="TreeGrafter"/>
</dbReference>
<keyword evidence="1" id="KW-0436">Ligase</keyword>
<dbReference type="GO" id="GO:0005524">
    <property type="term" value="F:ATP binding"/>
    <property type="evidence" value="ECO:0007669"/>
    <property type="project" value="InterPro"/>
</dbReference>
<evidence type="ECO:0000313" key="2">
    <source>
        <dbReference type="EMBL" id="CAD7226350.1"/>
    </source>
</evidence>
<dbReference type="Gene3D" id="1.10.3260.10">
    <property type="entry name" value="DNA ligase, ATP-dependent, N-terminal domain"/>
    <property type="match status" value="1"/>
</dbReference>
<dbReference type="PANTHER" id="PTHR45997:SF1">
    <property type="entry name" value="DNA LIGASE 4"/>
    <property type="match status" value="1"/>
</dbReference>
<dbReference type="GO" id="GO:0006310">
    <property type="term" value="P:DNA recombination"/>
    <property type="evidence" value="ECO:0007669"/>
    <property type="project" value="InterPro"/>
</dbReference>
<name>A0A7R8W7G8_9CRUS</name>
<sequence>MDQSFSGSCQRLDELTKFSVLCRLCDRLVSIRRPERRKEMLSRYINEYRQEIRRRNQACSVVDSDLEPETTYPLMRLLLPYFDSERPAYGIKENKLAKLYIQILGLNKDSADAKRLLHYK</sequence>
<dbReference type="AlphaFoldDB" id="A0A7R8W7G8"/>
<dbReference type="GO" id="GO:0006297">
    <property type="term" value="P:nucleotide-excision repair, DNA gap filling"/>
    <property type="evidence" value="ECO:0007669"/>
    <property type="project" value="TreeGrafter"/>
</dbReference>